<dbReference type="InterPro" id="IPR000620">
    <property type="entry name" value="EamA_dom"/>
</dbReference>
<evidence type="ECO:0000256" key="2">
    <source>
        <dbReference type="SAM" id="Phobius"/>
    </source>
</evidence>
<reference evidence="4 5" key="1">
    <citation type="submission" date="2015-01" db="EMBL/GenBank/DDBJ databases">
        <title>Lifestyle Evolution in Cyanobacterial Symbionts of Sponges.</title>
        <authorList>
            <person name="Burgsdorf I."/>
            <person name="Slaby B.M."/>
            <person name="Handley K.M."/>
            <person name="Haber M."/>
            <person name="Blom J."/>
            <person name="Marshall C.W."/>
            <person name="Gilbert J.A."/>
            <person name="Hentschel U."/>
            <person name="Steindler L."/>
        </authorList>
    </citation>
    <scope>NUCLEOTIDE SEQUENCE [LARGE SCALE GENOMIC DNA]</scope>
    <source>
        <strain evidence="4">SP3</strain>
    </source>
</reference>
<feature type="transmembrane region" description="Helical" evidence="2">
    <location>
        <begin position="198"/>
        <end position="222"/>
    </location>
</feature>
<keyword evidence="2" id="KW-0812">Transmembrane</keyword>
<feature type="transmembrane region" description="Helical" evidence="2">
    <location>
        <begin position="234"/>
        <end position="254"/>
    </location>
</feature>
<evidence type="ECO:0000313" key="4">
    <source>
        <dbReference type="EMBL" id="KKZ11748.1"/>
    </source>
</evidence>
<accession>A0A0G2HLB6</accession>
<comment type="caution">
    <text evidence="4">The sequence shown here is derived from an EMBL/GenBank/DDBJ whole genome shotgun (WGS) entry which is preliminary data.</text>
</comment>
<dbReference type="GO" id="GO:0016020">
    <property type="term" value="C:membrane"/>
    <property type="evidence" value="ECO:0007669"/>
    <property type="project" value="InterPro"/>
</dbReference>
<proteinExistence type="inferred from homology"/>
<gene>
    <name evidence="4" type="ORF">TE42_07010</name>
</gene>
<keyword evidence="2" id="KW-0472">Membrane</keyword>
<feature type="transmembrane region" description="Helical" evidence="2">
    <location>
        <begin position="173"/>
        <end position="192"/>
    </location>
</feature>
<dbReference type="PATRIC" id="fig|1604020.3.peg.1198"/>
<feature type="transmembrane region" description="Helical" evidence="2">
    <location>
        <begin position="89"/>
        <end position="107"/>
    </location>
</feature>
<dbReference type="PANTHER" id="PTHR22911">
    <property type="entry name" value="ACYL-MALONYL CONDENSING ENZYME-RELATED"/>
    <property type="match status" value="1"/>
</dbReference>
<dbReference type="Proteomes" id="UP000035067">
    <property type="component" value="Unassembled WGS sequence"/>
</dbReference>
<feature type="domain" description="EamA" evidence="3">
    <location>
        <begin position="144"/>
        <end position="276"/>
    </location>
</feature>
<feature type="transmembrane region" description="Helical" evidence="2">
    <location>
        <begin position="119"/>
        <end position="135"/>
    </location>
</feature>
<feature type="transmembrane region" description="Helical" evidence="2">
    <location>
        <begin position="30"/>
        <end position="51"/>
    </location>
</feature>
<keyword evidence="2" id="KW-1133">Transmembrane helix</keyword>
<dbReference type="Pfam" id="PF00892">
    <property type="entry name" value="EamA"/>
    <property type="match status" value="2"/>
</dbReference>
<dbReference type="AlphaFoldDB" id="A0A0G2HLB6"/>
<feature type="transmembrane region" description="Helical" evidence="2">
    <location>
        <begin position="63"/>
        <end position="83"/>
    </location>
</feature>
<feature type="domain" description="EamA" evidence="3">
    <location>
        <begin position="1"/>
        <end position="133"/>
    </location>
</feature>
<dbReference type="PANTHER" id="PTHR22911:SF79">
    <property type="entry name" value="MOBA-LIKE NTP TRANSFERASE DOMAIN-CONTAINING PROTEIN"/>
    <property type="match status" value="1"/>
</dbReference>
<dbReference type="EMBL" id="JXQG01000041">
    <property type="protein sequence ID" value="KKZ11748.1"/>
    <property type="molecule type" value="Genomic_DNA"/>
</dbReference>
<evidence type="ECO:0000259" key="3">
    <source>
        <dbReference type="Pfam" id="PF00892"/>
    </source>
</evidence>
<evidence type="ECO:0000256" key="1">
    <source>
        <dbReference type="ARBA" id="ARBA00007362"/>
    </source>
</evidence>
<evidence type="ECO:0000313" key="5">
    <source>
        <dbReference type="Proteomes" id="UP000035067"/>
    </source>
</evidence>
<organism evidence="4 5">
    <name type="scientific">Candidatus Synechococcus spongiarum SP3</name>
    <dbReference type="NCBI Taxonomy" id="1604020"/>
    <lineage>
        <taxon>Bacteria</taxon>
        <taxon>Bacillati</taxon>
        <taxon>Cyanobacteriota</taxon>
        <taxon>Cyanophyceae</taxon>
        <taxon>Synechococcales</taxon>
        <taxon>Synechococcaceae</taxon>
        <taxon>Synechococcus</taxon>
    </lineage>
</organism>
<feature type="transmembrane region" description="Helical" evidence="2">
    <location>
        <begin position="260"/>
        <end position="279"/>
    </location>
</feature>
<dbReference type="SUPFAM" id="SSF103481">
    <property type="entry name" value="Multidrug resistance efflux transporter EmrE"/>
    <property type="match status" value="2"/>
</dbReference>
<name>A0A0G2HLB6_9SYNE</name>
<dbReference type="InterPro" id="IPR037185">
    <property type="entry name" value="EmrE-like"/>
</dbReference>
<protein>
    <recommendedName>
        <fullName evidence="3">EamA domain-containing protein</fullName>
    </recommendedName>
</protein>
<comment type="similarity">
    <text evidence="1">Belongs to the EamA transporter family.</text>
</comment>
<sequence>MWGVAAVALAAVLAGTIGTAAQLGPDELSPVAVASWRSLLGVVGLLAVSMLRQQAPWRYRLPVRWVVLGGLGAAVSQLAFFVAADRTGVAVATLVTMGAAPLVAGLMDWLAAGQRPNRHWLGGVAMALTGVVLPSSGAMQVVGSGVALAVLAGCGIPCQGFAVQKLMMDRPPLAAMATVVGGGAMALLPAALPAAGSVLGSAASVVTVVYLGLVTATLAHILFGFGLKWLPLRVVVVVGLLEPVVAATLALTVLAEPATAALLTGICLVMAGIAVAAMDPGANPGSPSR</sequence>